<feature type="domain" description="Protein kinase" evidence="12">
    <location>
        <begin position="935"/>
        <end position="1205"/>
    </location>
</feature>
<evidence type="ECO:0000259" key="12">
    <source>
        <dbReference type="PROSITE" id="PS50011"/>
    </source>
</evidence>
<dbReference type="CDD" id="cd13999">
    <property type="entry name" value="STKc_MAP3K-like"/>
    <property type="match status" value="1"/>
</dbReference>
<dbReference type="PROSITE" id="PS50011">
    <property type="entry name" value="PROTEIN_KINASE_DOM"/>
    <property type="match status" value="1"/>
</dbReference>
<dbReference type="GO" id="GO:0010928">
    <property type="term" value="P:regulation of auxin mediated signaling pathway"/>
    <property type="evidence" value="ECO:0007669"/>
    <property type="project" value="UniProtKB-ARBA"/>
</dbReference>
<dbReference type="InterPro" id="IPR001245">
    <property type="entry name" value="Ser-Thr/Tyr_kinase_cat_dom"/>
</dbReference>
<dbReference type="Gene3D" id="1.10.510.10">
    <property type="entry name" value="Transferase(Phosphotransferase) domain 1"/>
    <property type="match status" value="1"/>
</dbReference>
<evidence type="ECO:0000256" key="11">
    <source>
        <dbReference type="SAM" id="MobiDB-lite"/>
    </source>
</evidence>
<keyword evidence="15" id="KW-1185">Reference proteome</keyword>
<sequence length="1214" mass="133064">MAGGPPGINSRCAQQVSLDTLPRNSMPTEKHVNNVSIQTGEEFSMKFLQECAASRVLTEVHGAAPSYEENVGVPDVQDRQMAYEELARVLGLPRMDSACGVASRVLTEVHGVAPSYEENVGVPDVQDRQMVYEELARVLGLPRMDSACGSDITEYASAKGSTSQIDAGVHVSNESLHYMNTSANGHKPSKLTPEVCNDQASLLSTVPLLSQSDSSRSLCSDGSQSGKLKILCSFGGKILPRPSDGKLRYVGGETRIISVSKNPSWEELLKKTAGMCDQTHSIKYQLPGEDLDALISVSSDEDMQNMIDEYHGIDKPEGSQRLRIFLIPLVESETPVAIDANITQQSDTNYQYVVAVNGMIETDPNPQNNAKQSSAADMGNLMPNAEINSRNDKIFPFPLHPLEINDTLADKSQNLIKFPSSMPFPIQQADMSHMTNVKTIPLPHEESIGYSASSYHTPQVAVNLMKSHAPINKSDIVQPNITSQLILEGENLAPRRVEHSNRNFVLCSQEGIPLVEKTINPLSDNLVELLPASIDPVSYHGIPHAFSDSKLQEHGEKSAWPTQEDMTRSFSLNLGRQQSSFHEVSAAFPEKPVQVNGNAGFINTELQSMAFLPEPTNPVSVMASCQNSKLKTLDDQCTSSVEPLNKLDASHHLFVSSENVCTSNLAMISKELAQGLKNVNLEPVPCIDLELPKKQSQVCSSLAPTSSSVDMTHSNVLELNYLGKTSNALTKANLDGYSSWANNSEVAGLVHRSQQLSHDNGLVSPQTISHQSIGDLVDIGCQVPEVRWHENLVENAGWSMTPHTSALYEGKVSLFDDLSNYVNHRVESLNHVRNSGDLQKSKDSWPVNGIKQVLQNPVNHNAPPAEMPPSNFPVISDATNLNILSPFEEPENASPDLGSQDPNAGSLDNELFSDAMIAEMEADMFGLQIIKNADLEELRELGSGTFGTVYYGKWRGTDVAIKRIKKTCFSGRLSEQERLAKDFWREACILSNLHHPNVVAFYGVVPDGAGGSLATVAEFMANGSLRTALVRKDKSLDHRKKLIIAMDAAFGMEYLHSKNIVHFDLKCDNLLVNLRDPERPICKVGDFGLSRIKHNTLVSGGVRGTLPWMAPELLNGSTNRVSEKVDVFSFGIVLWEILTGEEPYANMHCGAIIGGIVKNTLRPPIPEWCDPEWRKLMEQCWSADPGARPSFTEITYMLRSMSNALQAKVLNVTM</sequence>
<feature type="domain" description="PB1" evidence="13">
    <location>
        <begin position="227"/>
        <end position="327"/>
    </location>
</feature>
<dbReference type="SMART" id="SM00666">
    <property type="entry name" value="PB1"/>
    <property type="match status" value="1"/>
</dbReference>
<evidence type="ECO:0000256" key="1">
    <source>
        <dbReference type="ARBA" id="ARBA00004496"/>
    </source>
</evidence>
<dbReference type="InterPro" id="IPR050167">
    <property type="entry name" value="Ser_Thr_protein_kinase"/>
</dbReference>
<keyword evidence="7 14" id="KW-0418">Kinase</keyword>
<dbReference type="CDD" id="cd06410">
    <property type="entry name" value="PB1_UP2"/>
    <property type="match status" value="1"/>
</dbReference>
<gene>
    <name evidence="14" type="ORF">AAHA92_07434</name>
</gene>
<comment type="subcellular location">
    <subcellularLocation>
        <location evidence="1">Cytoplasm</location>
    </subcellularLocation>
</comment>
<evidence type="ECO:0000256" key="10">
    <source>
        <dbReference type="PROSITE-ProRule" id="PRU10141"/>
    </source>
</evidence>
<dbReference type="InterPro" id="IPR011009">
    <property type="entry name" value="Kinase-like_dom_sf"/>
</dbReference>
<dbReference type="GO" id="GO:0009734">
    <property type="term" value="P:auxin-activated signaling pathway"/>
    <property type="evidence" value="ECO:0007669"/>
    <property type="project" value="UniProtKB-KW"/>
</dbReference>
<dbReference type="GO" id="GO:0005524">
    <property type="term" value="F:ATP binding"/>
    <property type="evidence" value="ECO:0007669"/>
    <property type="project" value="UniProtKB-UniRule"/>
</dbReference>
<dbReference type="InterPro" id="IPR053793">
    <property type="entry name" value="PB1-like"/>
</dbReference>
<evidence type="ECO:0000256" key="9">
    <source>
        <dbReference type="ARBA" id="ARBA00023294"/>
    </source>
</evidence>
<evidence type="ECO:0000256" key="7">
    <source>
        <dbReference type="ARBA" id="ARBA00022777"/>
    </source>
</evidence>
<dbReference type="PRINTS" id="PR00109">
    <property type="entry name" value="TYRKINASE"/>
</dbReference>
<dbReference type="FunFam" id="3.30.200.20:FF:000081">
    <property type="entry name" value="Octicosapeptide/phox/Bem1p domain kinase superfamily protein"/>
    <property type="match status" value="1"/>
</dbReference>
<evidence type="ECO:0000256" key="8">
    <source>
        <dbReference type="ARBA" id="ARBA00022840"/>
    </source>
</evidence>
<keyword evidence="3" id="KW-0723">Serine/threonine-protein kinase</keyword>
<dbReference type="PANTHER" id="PTHR23257:SF842">
    <property type="entry name" value="KINASE SUPERFAMILY WITH OCTICOSAPEPTIDE_PHOX_BEM1P DOMAIN-CONTAINING PROTEIN"/>
    <property type="match status" value="1"/>
</dbReference>
<dbReference type="AlphaFoldDB" id="A0ABD1IBG3"/>
<dbReference type="EMBL" id="JBEAFC010000003">
    <property type="protein sequence ID" value="KAL1565184.1"/>
    <property type="molecule type" value="Genomic_DNA"/>
</dbReference>
<dbReference type="Pfam" id="PF07714">
    <property type="entry name" value="PK_Tyr_Ser-Thr"/>
    <property type="match status" value="1"/>
</dbReference>
<dbReference type="InterPro" id="IPR000270">
    <property type="entry name" value="PB1_dom"/>
</dbReference>
<dbReference type="GO" id="GO:0005737">
    <property type="term" value="C:cytoplasm"/>
    <property type="evidence" value="ECO:0007669"/>
    <property type="project" value="UniProtKB-SubCell"/>
</dbReference>
<keyword evidence="9" id="KW-0927">Auxin signaling pathway</keyword>
<keyword evidence="6 10" id="KW-0547">Nucleotide-binding</keyword>
<proteinExistence type="predicted"/>
<dbReference type="SMART" id="SM00220">
    <property type="entry name" value="S_TKc"/>
    <property type="match status" value="1"/>
</dbReference>
<dbReference type="EC" id="2.7.11.25" evidence="14"/>
<evidence type="ECO:0000256" key="3">
    <source>
        <dbReference type="ARBA" id="ARBA00022527"/>
    </source>
</evidence>
<dbReference type="SUPFAM" id="SSF54277">
    <property type="entry name" value="CAD &amp; PB1 domains"/>
    <property type="match status" value="1"/>
</dbReference>
<evidence type="ECO:0000313" key="15">
    <source>
        <dbReference type="Proteomes" id="UP001567538"/>
    </source>
</evidence>
<dbReference type="PROSITE" id="PS51745">
    <property type="entry name" value="PB1"/>
    <property type="match status" value="1"/>
</dbReference>
<evidence type="ECO:0000313" key="14">
    <source>
        <dbReference type="EMBL" id="KAL1565184.1"/>
    </source>
</evidence>
<feature type="region of interest" description="Disordered" evidence="11">
    <location>
        <begin position="886"/>
        <end position="905"/>
    </location>
</feature>
<dbReference type="InterPro" id="IPR000719">
    <property type="entry name" value="Prot_kinase_dom"/>
</dbReference>
<feature type="binding site" evidence="10">
    <location>
        <position position="966"/>
    </location>
    <ligand>
        <name>ATP</name>
        <dbReference type="ChEBI" id="CHEBI:30616"/>
    </ligand>
</feature>
<keyword evidence="5 14" id="KW-0808">Transferase</keyword>
<keyword evidence="4" id="KW-0597">Phosphoprotein</keyword>
<dbReference type="Gene3D" id="3.10.20.90">
    <property type="entry name" value="Phosphatidylinositol 3-kinase Catalytic Subunit, Chain A, domain 1"/>
    <property type="match status" value="1"/>
</dbReference>
<dbReference type="Pfam" id="PF00564">
    <property type="entry name" value="PB1"/>
    <property type="match status" value="1"/>
</dbReference>
<evidence type="ECO:0000256" key="6">
    <source>
        <dbReference type="ARBA" id="ARBA00022741"/>
    </source>
</evidence>
<dbReference type="PROSITE" id="PS00108">
    <property type="entry name" value="PROTEIN_KINASE_ST"/>
    <property type="match status" value="1"/>
</dbReference>
<dbReference type="GO" id="GO:0004709">
    <property type="term" value="F:MAP kinase kinase kinase activity"/>
    <property type="evidence" value="ECO:0007669"/>
    <property type="project" value="UniProtKB-EC"/>
</dbReference>
<evidence type="ECO:0000259" key="13">
    <source>
        <dbReference type="PROSITE" id="PS51745"/>
    </source>
</evidence>
<dbReference type="Gene3D" id="3.30.200.20">
    <property type="entry name" value="Phosphorylase Kinase, domain 1"/>
    <property type="match status" value="1"/>
</dbReference>
<accession>A0ABD1IBG3</accession>
<dbReference type="PROSITE" id="PS00107">
    <property type="entry name" value="PROTEIN_KINASE_ATP"/>
    <property type="match status" value="1"/>
</dbReference>
<evidence type="ECO:0000256" key="2">
    <source>
        <dbReference type="ARBA" id="ARBA00022490"/>
    </source>
</evidence>
<evidence type="ECO:0000256" key="4">
    <source>
        <dbReference type="ARBA" id="ARBA00022553"/>
    </source>
</evidence>
<keyword evidence="8 10" id="KW-0067">ATP-binding</keyword>
<evidence type="ECO:0000256" key="5">
    <source>
        <dbReference type="ARBA" id="ARBA00022679"/>
    </source>
</evidence>
<keyword evidence="2" id="KW-0963">Cytoplasm</keyword>
<comment type="caution">
    <text evidence="14">The sequence shown here is derived from an EMBL/GenBank/DDBJ whole genome shotgun (WGS) entry which is preliminary data.</text>
</comment>
<dbReference type="Proteomes" id="UP001567538">
    <property type="component" value="Unassembled WGS sequence"/>
</dbReference>
<dbReference type="PANTHER" id="PTHR23257">
    <property type="entry name" value="SERINE-THREONINE PROTEIN KINASE"/>
    <property type="match status" value="1"/>
</dbReference>
<name>A0ABD1IBG3_SALDI</name>
<dbReference type="FunFam" id="1.10.510.10:FF:000142">
    <property type="entry name" value="Octicosapeptide/phox/Bem1p domain kinase superfamily protein"/>
    <property type="match status" value="1"/>
</dbReference>
<dbReference type="FunFam" id="3.10.20.90:FF:000058">
    <property type="entry name" value="Octicosapeptide/phox/Bem1p domain kinase superfamily protein"/>
    <property type="match status" value="1"/>
</dbReference>
<protein>
    <submittedName>
        <fullName evidence="14">Mitogen-activated protein kinase kinase kinase</fullName>
        <ecNumber evidence="14">2.7.11.25</ecNumber>
    </submittedName>
</protein>
<organism evidence="14 15">
    <name type="scientific">Salvia divinorum</name>
    <name type="common">Maria pastora</name>
    <name type="synonym">Diviner's sage</name>
    <dbReference type="NCBI Taxonomy" id="28513"/>
    <lineage>
        <taxon>Eukaryota</taxon>
        <taxon>Viridiplantae</taxon>
        <taxon>Streptophyta</taxon>
        <taxon>Embryophyta</taxon>
        <taxon>Tracheophyta</taxon>
        <taxon>Spermatophyta</taxon>
        <taxon>Magnoliopsida</taxon>
        <taxon>eudicotyledons</taxon>
        <taxon>Gunneridae</taxon>
        <taxon>Pentapetalae</taxon>
        <taxon>asterids</taxon>
        <taxon>lamiids</taxon>
        <taxon>Lamiales</taxon>
        <taxon>Lamiaceae</taxon>
        <taxon>Nepetoideae</taxon>
        <taxon>Mentheae</taxon>
        <taxon>Salviinae</taxon>
        <taxon>Salvia</taxon>
        <taxon>Salvia subgen. Calosphace</taxon>
    </lineage>
</organism>
<dbReference type="InterPro" id="IPR017441">
    <property type="entry name" value="Protein_kinase_ATP_BS"/>
</dbReference>
<reference evidence="14 15" key="1">
    <citation type="submission" date="2024-06" db="EMBL/GenBank/DDBJ databases">
        <title>A chromosome level genome sequence of Diviner's sage (Salvia divinorum).</title>
        <authorList>
            <person name="Ford S.A."/>
            <person name="Ro D.-K."/>
            <person name="Ness R.W."/>
            <person name="Phillips M.A."/>
        </authorList>
    </citation>
    <scope>NUCLEOTIDE SEQUENCE [LARGE SCALE GENOMIC DNA]</scope>
    <source>
        <strain evidence="14">SAF-2024a</strain>
        <tissue evidence="14">Leaf</tissue>
    </source>
</reference>
<dbReference type="SUPFAM" id="SSF56112">
    <property type="entry name" value="Protein kinase-like (PK-like)"/>
    <property type="match status" value="1"/>
</dbReference>
<dbReference type="InterPro" id="IPR008271">
    <property type="entry name" value="Ser/Thr_kinase_AS"/>
</dbReference>